<dbReference type="EMBL" id="FUWZ01000003">
    <property type="protein sequence ID" value="SKA32721.1"/>
    <property type="molecule type" value="Genomic_DNA"/>
</dbReference>
<gene>
    <name evidence="4" type="ORF">SAMN04488128_103707</name>
</gene>
<sequence length="1476" mass="163987">MFSRYFFSLLLVLLGTVAAQAQSNTPKTTETDPGGAINTIPVPPVFNVGSGTTPSYIRTYVPRIPITNAGDVNSASNPEQVQTATAYKDGFNRTIQAVQHYALTGSKRHLVQPFDTRFQAEEASYLPFPAGTIAYDDNEFARQAYYYANEAYPGEGYTAMSITRNMSNSAQRATKSLAPGRSQVGQNRGVTVRKVTNPAGAVKIWEPDGTSNKPIYKGTYAAGRLFGEYVFDTSGTETLTYTDMDGRVISRTVKQKDQPAGGGGVVTITGTTEYIYDVKGNLVCVMPPKASAAAGTGPSTAVLNSLCFRYNYDTKGRKIEQKFPGKDWEHFVYDKRNRVVMYQDGNLRAKDDWTFTLYDALDRPLCSGLVEPSGTETRGQYQYIIDNNVSYPSTYLFYYINSYDLLHTYPSYMEACTILSYQYYDNYNNADPADNTWNNTLGALVFNGELMNTPGNETPLRSVHSQGKLTGTKVRILPAPGADASKTGDWRETVNYYDKKGRVIYTASIDKYQGSALHVHYSGMQYDFADRSLKSKHKMYNLLDQAQPHTEWGFNEYDAITGNLLRTWHRTDPGAWNLQASYSYNDLARLSRKVQGDWGEVQDYAYNIRGQLKGINEYYALTGDRQGESRSFGQSLCYDYGFSQRRFDGKLAGMIWRGAGTSAANAYGYDYDYSGRLIRADYRRFELGNWSNALTDYSVLKLGYDRDGNIEGMDQYGVTPTGKVLMDQLSYTYENAGLSNRLEKVQDGATFYNLGDFNNTNGSATDYGYDPNGNLTSDANKNIASVTYTYFNKPEVVTFGDGKKMLYSYDAGGNKVQELITQPGKPDKRTDYVGNYVYENDALRYLQTGEGRTVYDTLNNRFKEEYFVKDNLGNVRSVVEVYVPPVAEYLATHEVASANLEGLFFDHLNHDPKPGGNPGDQYSTRLNGSDPSRRIGTSMLLKVMAGDKVEMNVNNYYELYDSKNDAPVSAGDMLNTIVTTLMAGGGGMPGEAHDIHKVTDAFNTTNYSVFDNMVNADFTSPNQPRAYLNYVLFDENMQLVSTMSGAFQANGSGTWTQIGTTVPLEIPQNGYMAVYLSNASRNLSADMYGNVYFDQLVIRFSRGKLKEEAHYYPHGLPIAGMGSTANGMIENRDKYQANGYIKDLGLNWMDFNNRQYDPQIGRFLSVDPLAPETDAFSPYAAMNNNPASLIDPNGLQVGQHREYAWGSKLNRQVWGAWQAEIDQWLKTNHIAEFIASTGWGEGGSVGVTTYYGDDARSFVADFLGIPYDPSGYVESGTTEEELKKNGYFIDKNDGTSIAYHWYTQSNPGDITSLKRHDDITLVRKSNINSMLSLLKSLFPTTTALSGVIRDPASYYPYDMFSKWNTSIADAAWLASMSKIVKYARIGESFSTGTVVTGVILDAKAVYLGQISWTKFWVNTGFGVGGAASPYLAPISVFYFSVDAFHPGGWDDLIFSPAPSTPTGYENIDLGLGAGFH</sequence>
<reference evidence="5" key="1">
    <citation type="submission" date="2017-02" db="EMBL/GenBank/DDBJ databases">
        <authorList>
            <person name="Varghese N."/>
            <person name="Submissions S."/>
        </authorList>
    </citation>
    <scope>NUCLEOTIDE SEQUENCE [LARGE SCALE GENOMIC DNA]</scope>
    <source>
        <strain evidence="5">DSM 22224</strain>
    </source>
</reference>
<dbReference type="STRING" id="634771.SAMN04488128_103707"/>
<keyword evidence="2" id="KW-0732">Signal</keyword>
<dbReference type="InterPro" id="IPR050708">
    <property type="entry name" value="T6SS_VgrG/RHS"/>
</dbReference>
<evidence type="ECO:0000259" key="3">
    <source>
        <dbReference type="Pfam" id="PF20041"/>
    </source>
</evidence>
<dbReference type="InterPro" id="IPR045619">
    <property type="entry name" value="DUF6443"/>
</dbReference>
<dbReference type="NCBIfam" id="TIGR03696">
    <property type="entry name" value="Rhs_assc_core"/>
    <property type="match status" value="1"/>
</dbReference>
<evidence type="ECO:0000313" key="5">
    <source>
        <dbReference type="Proteomes" id="UP000190367"/>
    </source>
</evidence>
<proteinExistence type="predicted"/>
<protein>
    <submittedName>
        <fullName evidence="4">RHS repeat-associated core domain-containing protein</fullName>
    </submittedName>
</protein>
<dbReference type="PANTHER" id="PTHR32305">
    <property type="match status" value="1"/>
</dbReference>
<organism evidence="4 5">
    <name type="scientific">Chitinophaga eiseniae</name>
    <dbReference type="NCBI Taxonomy" id="634771"/>
    <lineage>
        <taxon>Bacteria</taxon>
        <taxon>Pseudomonadati</taxon>
        <taxon>Bacteroidota</taxon>
        <taxon>Chitinophagia</taxon>
        <taxon>Chitinophagales</taxon>
        <taxon>Chitinophagaceae</taxon>
        <taxon>Chitinophaga</taxon>
    </lineage>
</organism>
<evidence type="ECO:0000256" key="2">
    <source>
        <dbReference type="SAM" id="SignalP"/>
    </source>
</evidence>
<dbReference type="OrthoDB" id="1191296at2"/>
<accession>A0A1T4SXR9</accession>
<dbReference type="RefSeq" id="WP_078671033.1">
    <property type="nucleotide sequence ID" value="NZ_FUWZ01000003.1"/>
</dbReference>
<dbReference type="PANTHER" id="PTHR32305:SF15">
    <property type="entry name" value="PROTEIN RHSA-RELATED"/>
    <property type="match status" value="1"/>
</dbReference>
<feature type="domain" description="DUF6443" evidence="3">
    <location>
        <begin position="59"/>
        <end position="191"/>
    </location>
</feature>
<feature type="region of interest" description="Disordered" evidence="1">
    <location>
        <begin position="909"/>
        <end position="929"/>
    </location>
</feature>
<name>A0A1T4SXR9_9BACT</name>
<evidence type="ECO:0000313" key="4">
    <source>
        <dbReference type="EMBL" id="SKA32721.1"/>
    </source>
</evidence>
<keyword evidence="5" id="KW-1185">Reference proteome</keyword>
<dbReference type="InterPro" id="IPR022385">
    <property type="entry name" value="Rhs_assc_core"/>
</dbReference>
<feature type="signal peptide" evidence="2">
    <location>
        <begin position="1"/>
        <end position="21"/>
    </location>
</feature>
<evidence type="ECO:0000256" key="1">
    <source>
        <dbReference type="SAM" id="MobiDB-lite"/>
    </source>
</evidence>
<feature type="compositionally biased region" description="Polar residues" evidence="1">
    <location>
        <begin position="920"/>
        <end position="929"/>
    </location>
</feature>
<dbReference type="Gene3D" id="2.180.10.10">
    <property type="entry name" value="RHS repeat-associated core"/>
    <property type="match status" value="2"/>
</dbReference>
<feature type="chain" id="PRO_5013318512" evidence="2">
    <location>
        <begin position="22"/>
        <end position="1476"/>
    </location>
</feature>
<dbReference type="Proteomes" id="UP000190367">
    <property type="component" value="Unassembled WGS sequence"/>
</dbReference>
<dbReference type="Pfam" id="PF20041">
    <property type="entry name" value="DUF6443"/>
    <property type="match status" value="1"/>
</dbReference>